<dbReference type="RefSeq" id="WP_154812443.1">
    <property type="nucleotide sequence ID" value="NZ_SCHC01000695.1"/>
</dbReference>
<accession>A0A7Z7YSC3</accession>
<reference evidence="2 3" key="1">
    <citation type="journal article" date="2019" name="Sci. Transl. Med.">
        <title>Quorum sensing between bacterial species on the skin protects against epidermal injury in atopic dermatitis.</title>
        <authorList>
            <person name="Williams M.R."/>
        </authorList>
    </citation>
    <scope>NUCLEOTIDE SEQUENCE [LARGE SCALE GENOMIC DNA]</scope>
    <source>
        <strain evidence="2 3">H8</strain>
    </source>
</reference>
<gene>
    <name evidence="2" type="ORF">EQ811_16245</name>
</gene>
<feature type="non-terminal residue" evidence="2">
    <location>
        <position position="1"/>
    </location>
</feature>
<evidence type="ECO:0000259" key="1">
    <source>
        <dbReference type="Pfam" id="PF00501"/>
    </source>
</evidence>
<dbReference type="SUPFAM" id="SSF56801">
    <property type="entry name" value="Acetyl-CoA synthetase-like"/>
    <property type="match status" value="1"/>
</dbReference>
<sequence>WTKRLNLSDDEVYLQYANYVFDASATDFYCSLLNGYPLVIATSVERTNTDLLEKLISQENITIASIPLQVYNVMHHFYIPKVITGGATSTPAFVQHISKHCDMYVNAYGPSENTVITSCWIYEKGDA</sequence>
<feature type="domain" description="AMP-dependent synthetase/ligase" evidence="1">
    <location>
        <begin position="5"/>
        <end position="120"/>
    </location>
</feature>
<feature type="non-terminal residue" evidence="2">
    <location>
        <position position="127"/>
    </location>
</feature>
<organism evidence="2 3">
    <name type="scientific">Staphylococcus capitis</name>
    <dbReference type="NCBI Taxonomy" id="29388"/>
    <lineage>
        <taxon>Bacteria</taxon>
        <taxon>Bacillati</taxon>
        <taxon>Bacillota</taxon>
        <taxon>Bacilli</taxon>
        <taxon>Bacillales</taxon>
        <taxon>Staphylococcaceae</taxon>
        <taxon>Staphylococcus</taxon>
    </lineage>
</organism>
<dbReference type="InterPro" id="IPR000873">
    <property type="entry name" value="AMP-dep_synth/lig_dom"/>
</dbReference>
<dbReference type="Proteomes" id="UP000291949">
    <property type="component" value="Unassembled WGS sequence"/>
</dbReference>
<dbReference type="GO" id="GO:0043041">
    <property type="term" value="P:amino acid activation for nonribosomal peptide biosynthetic process"/>
    <property type="evidence" value="ECO:0007669"/>
    <property type="project" value="TreeGrafter"/>
</dbReference>
<dbReference type="Pfam" id="PF00501">
    <property type="entry name" value="AMP-binding"/>
    <property type="match status" value="1"/>
</dbReference>
<dbReference type="AlphaFoldDB" id="A0A7Z7YSC3"/>
<protein>
    <recommendedName>
        <fullName evidence="1">AMP-dependent synthetase/ligase domain-containing protein</fullName>
    </recommendedName>
</protein>
<dbReference type="PANTHER" id="PTHR45527">
    <property type="entry name" value="NONRIBOSOMAL PEPTIDE SYNTHETASE"/>
    <property type="match status" value="1"/>
</dbReference>
<dbReference type="GO" id="GO:0005829">
    <property type="term" value="C:cytosol"/>
    <property type="evidence" value="ECO:0007669"/>
    <property type="project" value="TreeGrafter"/>
</dbReference>
<dbReference type="Gene3D" id="3.40.50.980">
    <property type="match status" value="1"/>
</dbReference>
<dbReference type="EMBL" id="SCHC01000695">
    <property type="protein sequence ID" value="TBW68068.1"/>
    <property type="molecule type" value="Genomic_DNA"/>
</dbReference>
<name>A0A7Z7YSC3_STACP</name>
<dbReference type="GO" id="GO:0044550">
    <property type="term" value="P:secondary metabolite biosynthetic process"/>
    <property type="evidence" value="ECO:0007669"/>
    <property type="project" value="TreeGrafter"/>
</dbReference>
<comment type="caution">
    <text evidence="2">The sequence shown here is derived from an EMBL/GenBank/DDBJ whole genome shotgun (WGS) entry which is preliminary data.</text>
</comment>
<evidence type="ECO:0000313" key="3">
    <source>
        <dbReference type="Proteomes" id="UP000291949"/>
    </source>
</evidence>
<evidence type="ECO:0000313" key="2">
    <source>
        <dbReference type="EMBL" id="TBW68068.1"/>
    </source>
</evidence>
<dbReference type="GO" id="GO:0031177">
    <property type="term" value="F:phosphopantetheine binding"/>
    <property type="evidence" value="ECO:0007669"/>
    <property type="project" value="TreeGrafter"/>
</dbReference>
<proteinExistence type="predicted"/>
<dbReference type="PANTHER" id="PTHR45527:SF1">
    <property type="entry name" value="FATTY ACID SYNTHASE"/>
    <property type="match status" value="1"/>
</dbReference>